<feature type="transmembrane region" description="Helical" evidence="2">
    <location>
        <begin position="168"/>
        <end position="190"/>
    </location>
</feature>
<accession>A0A1G6XTT2</accession>
<dbReference type="AlphaFoldDB" id="A0A1G6XTT2"/>
<feature type="transmembrane region" description="Helical" evidence="2">
    <location>
        <begin position="64"/>
        <end position="86"/>
    </location>
</feature>
<dbReference type="Proteomes" id="UP000199412">
    <property type="component" value="Unassembled WGS sequence"/>
</dbReference>
<proteinExistence type="predicted"/>
<evidence type="ECO:0000313" key="5">
    <source>
        <dbReference type="Proteomes" id="UP000199412"/>
    </source>
</evidence>
<keyword evidence="2" id="KW-0812">Transmembrane</keyword>
<dbReference type="PANTHER" id="PTHR40547">
    <property type="entry name" value="SLL0298 PROTEIN"/>
    <property type="match status" value="1"/>
</dbReference>
<protein>
    <recommendedName>
        <fullName evidence="3">DUF2062 domain-containing protein</fullName>
    </recommendedName>
</protein>
<dbReference type="InterPro" id="IPR018639">
    <property type="entry name" value="DUF2062"/>
</dbReference>
<dbReference type="PANTHER" id="PTHR40547:SF1">
    <property type="entry name" value="SLL0298 PROTEIN"/>
    <property type="match status" value="1"/>
</dbReference>
<evidence type="ECO:0000259" key="3">
    <source>
        <dbReference type="Pfam" id="PF09835"/>
    </source>
</evidence>
<keyword evidence="2" id="KW-0472">Membrane</keyword>
<gene>
    <name evidence="4" type="ORF">SAMN05421720_101633</name>
</gene>
<keyword evidence="2" id="KW-1133">Transmembrane helix</keyword>
<organism evidence="4 5">
    <name type="scientific">Rhodospira trueperi</name>
    <dbReference type="NCBI Taxonomy" id="69960"/>
    <lineage>
        <taxon>Bacteria</taxon>
        <taxon>Pseudomonadati</taxon>
        <taxon>Pseudomonadota</taxon>
        <taxon>Alphaproteobacteria</taxon>
        <taxon>Rhodospirillales</taxon>
        <taxon>Rhodospirillaceae</taxon>
        <taxon>Rhodospira</taxon>
    </lineage>
</organism>
<reference evidence="4 5" key="1">
    <citation type="submission" date="2016-10" db="EMBL/GenBank/DDBJ databases">
        <authorList>
            <person name="de Groot N.N."/>
        </authorList>
    </citation>
    <scope>NUCLEOTIDE SEQUENCE [LARGE SCALE GENOMIC DNA]</scope>
    <source>
        <strain evidence="4 5">ATCC 700224</strain>
    </source>
</reference>
<dbReference type="EMBL" id="FNAP01000001">
    <property type="protein sequence ID" value="SDD81614.1"/>
    <property type="molecule type" value="Genomic_DNA"/>
</dbReference>
<keyword evidence="5" id="KW-1185">Reference proteome</keyword>
<feature type="domain" description="DUF2062" evidence="3">
    <location>
        <begin position="36"/>
        <end position="202"/>
    </location>
</feature>
<dbReference type="OrthoDB" id="9794343at2"/>
<sequence>MREPPSAEPPLTRNDSADPAPGAGRRSFGWWRQSLRLIRYRLIIPLMRSRHPPEHTARGVMVGLMWAMTPLVGIQMMLVACTWFIASRLFSWHFSLVLGLAWTWITNAFTILPFYYGYYITGQILLGHWDDLSGFDAFVTLWNDTFAADGMGFWEATWAYMVDIVAGWGLPLVVGSIPWVVISGVGGYWLSLRVSRRHAAAREERRAQADERRALRMGTHTSPGSSDGTPH</sequence>
<feature type="compositionally biased region" description="Polar residues" evidence="1">
    <location>
        <begin position="219"/>
        <end position="231"/>
    </location>
</feature>
<evidence type="ECO:0000256" key="2">
    <source>
        <dbReference type="SAM" id="Phobius"/>
    </source>
</evidence>
<dbReference type="STRING" id="69960.SAMN05421720_101633"/>
<feature type="region of interest" description="Disordered" evidence="1">
    <location>
        <begin position="1"/>
        <end position="25"/>
    </location>
</feature>
<evidence type="ECO:0000313" key="4">
    <source>
        <dbReference type="EMBL" id="SDD81614.1"/>
    </source>
</evidence>
<name>A0A1G6XTT2_9PROT</name>
<dbReference type="RefSeq" id="WP_092781861.1">
    <property type="nucleotide sequence ID" value="NZ_FNAP01000001.1"/>
</dbReference>
<feature type="transmembrane region" description="Helical" evidence="2">
    <location>
        <begin position="93"/>
        <end position="116"/>
    </location>
</feature>
<evidence type="ECO:0000256" key="1">
    <source>
        <dbReference type="SAM" id="MobiDB-lite"/>
    </source>
</evidence>
<feature type="region of interest" description="Disordered" evidence="1">
    <location>
        <begin position="208"/>
        <end position="231"/>
    </location>
</feature>
<dbReference type="Pfam" id="PF09835">
    <property type="entry name" value="DUF2062"/>
    <property type="match status" value="1"/>
</dbReference>